<evidence type="ECO:0000313" key="2">
    <source>
        <dbReference type="Proteomes" id="UP000799291"/>
    </source>
</evidence>
<evidence type="ECO:0000313" key="1">
    <source>
        <dbReference type="EMBL" id="KAF2681431.1"/>
    </source>
</evidence>
<protein>
    <submittedName>
        <fullName evidence="1">Uncharacterized protein</fullName>
    </submittedName>
</protein>
<gene>
    <name evidence="1" type="ORF">K458DRAFT_391818</name>
</gene>
<name>A0A6G1IU07_9PLEO</name>
<dbReference type="OrthoDB" id="5414271at2759"/>
<dbReference type="EMBL" id="MU005591">
    <property type="protein sequence ID" value="KAF2681431.1"/>
    <property type="molecule type" value="Genomic_DNA"/>
</dbReference>
<organism evidence="1 2">
    <name type="scientific">Lentithecium fluviatile CBS 122367</name>
    <dbReference type="NCBI Taxonomy" id="1168545"/>
    <lineage>
        <taxon>Eukaryota</taxon>
        <taxon>Fungi</taxon>
        <taxon>Dikarya</taxon>
        <taxon>Ascomycota</taxon>
        <taxon>Pezizomycotina</taxon>
        <taxon>Dothideomycetes</taxon>
        <taxon>Pleosporomycetidae</taxon>
        <taxon>Pleosporales</taxon>
        <taxon>Massarineae</taxon>
        <taxon>Lentitheciaceae</taxon>
        <taxon>Lentithecium</taxon>
    </lineage>
</organism>
<dbReference type="Proteomes" id="UP000799291">
    <property type="component" value="Unassembled WGS sequence"/>
</dbReference>
<reference evidence="1" key="1">
    <citation type="journal article" date="2020" name="Stud. Mycol.">
        <title>101 Dothideomycetes genomes: a test case for predicting lifestyles and emergence of pathogens.</title>
        <authorList>
            <person name="Haridas S."/>
            <person name="Albert R."/>
            <person name="Binder M."/>
            <person name="Bloem J."/>
            <person name="Labutti K."/>
            <person name="Salamov A."/>
            <person name="Andreopoulos B."/>
            <person name="Baker S."/>
            <person name="Barry K."/>
            <person name="Bills G."/>
            <person name="Bluhm B."/>
            <person name="Cannon C."/>
            <person name="Castanera R."/>
            <person name="Culley D."/>
            <person name="Daum C."/>
            <person name="Ezra D."/>
            <person name="Gonzalez J."/>
            <person name="Henrissat B."/>
            <person name="Kuo A."/>
            <person name="Liang C."/>
            <person name="Lipzen A."/>
            <person name="Lutzoni F."/>
            <person name="Magnuson J."/>
            <person name="Mondo S."/>
            <person name="Nolan M."/>
            <person name="Ohm R."/>
            <person name="Pangilinan J."/>
            <person name="Park H.-J."/>
            <person name="Ramirez L."/>
            <person name="Alfaro M."/>
            <person name="Sun H."/>
            <person name="Tritt A."/>
            <person name="Yoshinaga Y."/>
            <person name="Zwiers L.-H."/>
            <person name="Turgeon B."/>
            <person name="Goodwin S."/>
            <person name="Spatafora J."/>
            <person name="Crous P."/>
            <person name="Grigoriev I."/>
        </authorList>
    </citation>
    <scope>NUCLEOTIDE SEQUENCE</scope>
    <source>
        <strain evidence="1">CBS 122367</strain>
    </source>
</reference>
<dbReference type="AlphaFoldDB" id="A0A6G1IU07"/>
<proteinExistence type="predicted"/>
<sequence length="187" mass="20338">MATANRHQSTGTASVTSLKMEASQTAASWLSFAVTTIGLGSLISQASVITDKMDPFHEQPKLSEGFCGLNDVHLSRVPAHPQPGKAGWAVFLLVMHQKAIELVRDACVNSDLEKGMKLQAREVERKPKEYPGWETVPTMSLTRHKAAACISINRTTFLTLLCLTNARQVFQHSDAAGHRAAYASYSG</sequence>
<keyword evidence="2" id="KW-1185">Reference proteome</keyword>
<accession>A0A6G1IU07</accession>